<reference evidence="1" key="1">
    <citation type="submission" date="2014-11" db="EMBL/GenBank/DDBJ databases">
        <authorList>
            <person name="Amaro Gonzalez C."/>
        </authorList>
    </citation>
    <scope>NUCLEOTIDE SEQUENCE</scope>
</reference>
<dbReference type="AlphaFoldDB" id="A0A0E9RQ99"/>
<sequence>MATVQAWQSIVKAYTHGSQTLSKSLLAKDRQQITKHDYFHLLNINTLHGQKYVDH</sequence>
<proteinExistence type="predicted"/>
<dbReference type="EMBL" id="GBXM01077987">
    <property type="protein sequence ID" value="JAH30590.1"/>
    <property type="molecule type" value="Transcribed_RNA"/>
</dbReference>
<accession>A0A0E9RQ99</accession>
<organism evidence="1">
    <name type="scientific">Anguilla anguilla</name>
    <name type="common">European freshwater eel</name>
    <name type="synonym">Muraena anguilla</name>
    <dbReference type="NCBI Taxonomy" id="7936"/>
    <lineage>
        <taxon>Eukaryota</taxon>
        <taxon>Metazoa</taxon>
        <taxon>Chordata</taxon>
        <taxon>Craniata</taxon>
        <taxon>Vertebrata</taxon>
        <taxon>Euteleostomi</taxon>
        <taxon>Actinopterygii</taxon>
        <taxon>Neopterygii</taxon>
        <taxon>Teleostei</taxon>
        <taxon>Anguilliformes</taxon>
        <taxon>Anguillidae</taxon>
        <taxon>Anguilla</taxon>
    </lineage>
</organism>
<protein>
    <submittedName>
        <fullName evidence="1">Uncharacterized protein</fullName>
    </submittedName>
</protein>
<evidence type="ECO:0000313" key="1">
    <source>
        <dbReference type="EMBL" id="JAH30590.1"/>
    </source>
</evidence>
<name>A0A0E9RQ99_ANGAN</name>
<reference evidence="1" key="2">
    <citation type="journal article" date="2015" name="Fish Shellfish Immunol.">
        <title>Early steps in the European eel (Anguilla anguilla)-Vibrio vulnificus interaction in the gills: Role of the RtxA13 toxin.</title>
        <authorList>
            <person name="Callol A."/>
            <person name="Pajuelo D."/>
            <person name="Ebbesson L."/>
            <person name="Teles M."/>
            <person name="MacKenzie S."/>
            <person name="Amaro C."/>
        </authorList>
    </citation>
    <scope>NUCLEOTIDE SEQUENCE</scope>
</reference>